<evidence type="ECO:0000313" key="2">
    <source>
        <dbReference type="EMBL" id="KAJ1161469.1"/>
    </source>
</evidence>
<name>A0AAV7SAG7_PLEWA</name>
<dbReference type="EMBL" id="JANPWB010000008">
    <property type="protein sequence ID" value="KAJ1161469.1"/>
    <property type="molecule type" value="Genomic_DNA"/>
</dbReference>
<dbReference type="Proteomes" id="UP001066276">
    <property type="component" value="Chromosome 4_2"/>
</dbReference>
<keyword evidence="3" id="KW-1185">Reference proteome</keyword>
<feature type="region of interest" description="Disordered" evidence="1">
    <location>
        <begin position="33"/>
        <end position="167"/>
    </location>
</feature>
<accession>A0AAV7SAG7</accession>
<protein>
    <submittedName>
        <fullName evidence="2">Uncharacterized protein</fullName>
    </submittedName>
</protein>
<dbReference type="AlphaFoldDB" id="A0AAV7SAG7"/>
<sequence length="167" mass="18458">MGNSFADQTAKKPTLIISSKVTVAGWRTSRLHSVAVPDQNGAPEVQQRTEPLKSGIQASRFPETYPEKGGERRARRRAKPPEPGTRISGFPRVSKVKKVCARGAQKGKRMLNGKQRRVRTKKTAGKTREPPTHTLGKKDHLMPETTPRRDRTVPRSSNSATSLKGRG</sequence>
<reference evidence="2" key="1">
    <citation type="journal article" date="2022" name="bioRxiv">
        <title>Sequencing and chromosome-scale assembly of the giantPleurodeles waltlgenome.</title>
        <authorList>
            <person name="Brown T."/>
            <person name="Elewa A."/>
            <person name="Iarovenko S."/>
            <person name="Subramanian E."/>
            <person name="Araus A.J."/>
            <person name="Petzold A."/>
            <person name="Susuki M."/>
            <person name="Suzuki K.-i.T."/>
            <person name="Hayashi T."/>
            <person name="Toyoda A."/>
            <person name="Oliveira C."/>
            <person name="Osipova E."/>
            <person name="Leigh N.D."/>
            <person name="Simon A."/>
            <person name="Yun M.H."/>
        </authorList>
    </citation>
    <scope>NUCLEOTIDE SEQUENCE</scope>
    <source>
        <strain evidence="2">20211129_DDA</strain>
        <tissue evidence="2">Liver</tissue>
    </source>
</reference>
<evidence type="ECO:0000256" key="1">
    <source>
        <dbReference type="SAM" id="MobiDB-lite"/>
    </source>
</evidence>
<feature type="compositionally biased region" description="Basic and acidic residues" evidence="1">
    <location>
        <begin position="126"/>
        <end position="153"/>
    </location>
</feature>
<evidence type="ECO:0000313" key="3">
    <source>
        <dbReference type="Proteomes" id="UP001066276"/>
    </source>
</evidence>
<comment type="caution">
    <text evidence="2">The sequence shown here is derived from an EMBL/GenBank/DDBJ whole genome shotgun (WGS) entry which is preliminary data.</text>
</comment>
<gene>
    <name evidence="2" type="ORF">NDU88_001954</name>
</gene>
<proteinExistence type="predicted"/>
<organism evidence="2 3">
    <name type="scientific">Pleurodeles waltl</name>
    <name type="common">Iberian ribbed newt</name>
    <dbReference type="NCBI Taxonomy" id="8319"/>
    <lineage>
        <taxon>Eukaryota</taxon>
        <taxon>Metazoa</taxon>
        <taxon>Chordata</taxon>
        <taxon>Craniata</taxon>
        <taxon>Vertebrata</taxon>
        <taxon>Euteleostomi</taxon>
        <taxon>Amphibia</taxon>
        <taxon>Batrachia</taxon>
        <taxon>Caudata</taxon>
        <taxon>Salamandroidea</taxon>
        <taxon>Salamandridae</taxon>
        <taxon>Pleurodelinae</taxon>
        <taxon>Pleurodeles</taxon>
    </lineage>
</organism>
<feature type="compositionally biased region" description="Polar residues" evidence="1">
    <location>
        <begin position="154"/>
        <end position="167"/>
    </location>
</feature>
<feature type="compositionally biased region" description="Basic residues" evidence="1">
    <location>
        <begin position="94"/>
        <end position="125"/>
    </location>
</feature>